<dbReference type="GeneID" id="92180818"/>
<dbReference type="CDD" id="cd22211">
    <property type="entry name" value="HkD_SF"/>
    <property type="match status" value="1"/>
</dbReference>
<dbReference type="Pfam" id="PF05622">
    <property type="entry name" value="HOOK"/>
    <property type="match status" value="1"/>
</dbReference>
<dbReference type="RefSeq" id="XP_066803059.1">
    <property type="nucleotide sequence ID" value="XM_066946667.1"/>
</dbReference>
<dbReference type="Proteomes" id="UP001388673">
    <property type="component" value="Unassembled WGS sequence"/>
</dbReference>
<name>A0AAW0YZB7_9TREE</name>
<feature type="domain" description="Hook C-terminal" evidence="6">
    <location>
        <begin position="194"/>
        <end position="631"/>
    </location>
</feature>
<feature type="coiled-coil region" evidence="4">
    <location>
        <begin position="287"/>
        <end position="438"/>
    </location>
</feature>
<evidence type="ECO:0000259" key="6">
    <source>
        <dbReference type="Pfam" id="PF05622"/>
    </source>
</evidence>
<dbReference type="KEGG" id="kne:92180818"/>
<dbReference type="PANTHER" id="PTHR18947">
    <property type="entry name" value="HOOK PROTEINS"/>
    <property type="match status" value="1"/>
</dbReference>
<keyword evidence="3 4" id="KW-0175">Coiled coil</keyword>
<feature type="domain" description="HOOK N-terminal" evidence="7">
    <location>
        <begin position="7"/>
        <end position="158"/>
    </location>
</feature>
<comment type="subcellular location">
    <subcellularLocation>
        <location evidence="1">Cytoplasm</location>
    </subcellularLocation>
</comment>
<dbReference type="GO" id="GO:0005737">
    <property type="term" value="C:cytoplasm"/>
    <property type="evidence" value="ECO:0007669"/>
    <property type="project" value="UniProtKB-SubCell"/>
</dbReference>
<dbReference type="InterPro" id="IPR036872">
    <property type="entry name" value="CH_dom_sf"/>
</dbReference>
<evidence type="ECO:0000256" key="1">
    <source>
        <dbReference type="ARBA" id="ARBA00004496"/>
    </source>
</evidence>
<dbReference type="GO" id="GO:0051959">
    <property type="term" value="F:dynein light intermediate chain binding"/>
    <property type="evidence" value="ECO:0007669"/>
    <property type="project" value="TreeGrafter"/>
</dbReference>
<evidence type="ECO:0000256" key="4">
    <source>
        <dbReference type="SAM" id="Coils"/>
    </source>
</evidence>
<dbReference type="AlphaFoldDB" id="A0AAW0YZB7"/>
<gene>
    <name evidence="8" type="ORF">IAR55_003560</name>
</gene>
<dbReference type="InterPro" id="IPR008636">
    <property type="entry name" value="Hook_C"/>
</dbReference>
<evidence type="ECO:0000259" key="7">
    <source>
        <dbReference type="Pfam" id="PF19047"/>
    </source>
</evidence>
<dbReference type="GO" id="GO:0030705">
    <property type="term" value="P:cytoskeleton-dependent intracellular transport"/>
    <property type="evidence" value="ECO:0007669"/>
    <property type="project" value="InterPro"/>
</dbReference>
<evidence type="ECO:0000256" key="2">
    <source>
        <dbReference type="ARBA" id="ARBA00022490"/>
    </source>
</evidence>
<feature type="coiled-coil region" evidence="4">
    <location>
        <begin position="189"/>
        <end position="230"/>
    </location>
</feature>
<keyword evidence="2" id="KW-0963">Cytoplasm</keyword>
<evidence type="ECO:0008006" key="10">
    <source>
        <dbReference type="Google" id="ProtNLM"/>
    </source>
</evidence>
<evidence type="ECO:0000313" key="8">
    <source>
        <dbReference type="EMBL" id="KAK8854821.1"/>
    </source>
</evidence>
<dbReference type="GO" id="GO:0008017">
    <property type="term" value="F:microtubule binding"/>
    <property type="evidence" value="ECO:0007669"/>
    <property type="project" value="InterPro"/>
</dbReference>
<feature type="coiled-coil region" evidence="4">
    <location>
        <begin position="595"/>
        <end position="629"/>
    </location>
</feature>
<feature type="compositionally biased region" description="Polar residues" evidence="5">
    <location>
        <begin position="241"/>
        <end position="255"/>
    </location>
</feature>
<sequence>MSRKEQDALVAYFNSFKLSKRMTTFEQLSDGKALMEVMSSIDPTHFKHITNRGLGISSPNGSSDNWVLRMNTLKRLYRLLLSFPLLPPHPQSLSLSTYLEPQFSSIAKTPTASEGAEGLLQICRLCLVVAVWGPRNEKVISKIQRLKEEHMAELMKSIEIVMSTLPADEETQEDRMSPLKAAPDISPPQLGIRAERDKLLQENDNLREQCQKLKTEIEGLTSTVEDVKVERDDALDHLSRSSKPASGLRTSQTSATTEVISLRADLARADDAVARSRGELDKQIGLVNELTKTVEDLKLQAAAAAKLRDQLDEYRHTAERLQKSENVIEKYKKKLEESAGLRRELRSLEEDNSALMNSNASLEAELKKALTTKGLLDSYRERTETQEKRMGEQAEEITNLTHQLELAQDQLDDLGREYEREQEELILQQEQLKEIELGAAPDLKRKTSVKGTKSTLDDELGVLDEEIDAGRLATKTGLRLRIRALQRELAQVKEGGSDDQRASAPEKLLDDAYNARDRYQAQYLVAHRDRLKLQATIEQLKSNKGGKDAETSAAAESLTDGILEKRSVDVPERSMQLESEVNTLKERSQKTDADAGGFEEAQRSYEAQIEKLQQELLQTRQNTAAIEKRYKLEQQLMLSAWHEVGSRTVRDLMAQAETRRSQPKPLPVSWLGRQRRVQDDATFAL</sequence>
<dbReference type="Pfam" id="PF19047">
    <property type="entry name" value="HOOK_N"/>
    <property type="match status" value="1"/>
</dbReference>
<keyword evidence="9" id="KW-1185">Reference proteome</keyword>
<accession>A0AAW0YZB7</accession>
<organism evidence="8 9">
    <name type="scientific">Kwoniella newhampshirensis</name>
    <dbReference type="NCBI Taxonomy" id="1651941"/>
    <lineage>
        <taxon>Eukaryota</taxon>
        <taxon>Fungi</taxon>
        <taxon>Dikarya</taxon>
        <taxon>Basidiomycota</taxon>
        <taxon>Agaricomycotina</taxon>
        <taxon>Tremellomycetes</taxon>
        <taxon>Tremellales</taxon>
        <taxon>Cryptococcaceae</taxon>
        <taxon>Kwoniella</taxon>
    </lineage>
</organism>
<reference evidence="8 9" key="1">
    <citation type="journal article" date="2024" name="bioRxiv">
        <title>Comparative genomics of Cryptococcus and Kwoniella reveals pathogenesis evolution and contrasting karyotype dynamics via intercentromeric recombination or chromosome fusion.</title>
        <authorList>
            <person name="Coelho M.A."/>
            <person name="David-Palma M."/>
            <person name="Shea T."/>
            <person name="Bowers K."/>
            <person name="McGinley-Smith S."/>
            <person name="Mohammad A.W."/>
            <person name="Gnirke A."/>
            <person name="Yurkov A.M."/>
            <person name="Nowrousian M."/>
            <person name="Sun S."/>
            <person name="Cuomo C.A."/>
            <person name="Heitman J."/>
        </authorList>
    </citation>
    <scope>NUCLEOTIDE SEQUENCE [LARGE SCALE GENOMIC DNA]</scope>
    <source>
        <strain evidence="8 9">CBS 13917</strain>
    </source>
</reference>
<feature type="region of interest" description="Disordered" evidence="5">
    <location>
        <begin position="236"/>
        <end position="255"/>
    </location>
</feature>
<dbReference type="Gene3D" id="1.10.418.10">
    <property type="entry name" value="Calponin-like domain"/>
    <property type="match status" value="1"/>
</dbReference>
<evidence type="ECO:0000256" key="5">
    <source>
        <dbReference type="SAM" id="MobiDB-lite"/>
    </source>
</evidence>
<dbReference type="InterPro" id="IPR043936">
    <property type="entry name" value="HOOK_N"/>
</dbReference>
<dbReference type="GO" id="GO:0031122">
    <property type="term" value="P:cytoplasmic microtubule organization"/>
    <property type="evidence" value="ECO:0007669"/>
    <property type="project" value="InterPro"/>
</dbReference>
<proteinExistence type="predicted"/>
<dbReference type="PANTHER" id="PTHR18947:SF28">
    <property type="entry name" value="GIRDIN, ISOFORM A"/>
    <property type="match status" value="1"/>
</dbReference>
<evidence type="ECO:0000313" key="9">
    <source>
        <dbReference type="Proteomes" id="UP001388673"/>
    </source>
</evidence>
<dbReference type="GO" id="GO:0005815">
    <property type="term" value="C:microtubule organizing center"/>
    <property type="evidence" value="ECO:0007669"/>
    <property type="project" value="TreeGrafter"/>
</dbReference>
<dbReference type="SUPFAM" id="SSF116907">
    <property type="entry name" value="Hook domain"/>
    <property type="match status" value="1"/>
</dbReference>
<dbReference type="EMBL" id="JBCAWK010000006">
    <property type="protein sequence ID" value="KAK8854821.1"/>
    <property type="molecule type" value="Genomic_DNA"/>
</dbReference>
<protein>
    <recommendedName>
        <fullName evidence="10">Protein-nucleus import-related protein</fullName>
    </recommendedName>
</protein>
<comment type="caution">
    <text evidence="8">The sequence shown here is derived from an EMBL/GenBank/DDBJ whole genome shotgun (WGS) entry which is preliminary data.</text>
</comment>
<evidence type="ECO:0000256" key="3">
    <source>
        <dbReference type="ARBA" id="ARBA00023054"/>
    </source>
</evidence>